<comment type="caution">
    <text evidence="2">The sequence shown here is derived from an EMBL/GenBank/DDBJ whole genome shotgun (WGS) entry which is preliminary data.</text>
</comment>
<dbReference type="RefSeq" id="WP_115880795.1">
    <property type="nucleotide sequence ID" value="NZ_QTTQ01000011.1"/>
</dbReference>
<dbReference type="InterPro" id="IPR023213">
    <property type="entry name" value="CAT-like_dom_sf"/>
</dbReference>
<feature type="active site" description="Proton acceptor" evidence="1">
    <location>
        <position position="186"/>
    </location>
</feature>
<dbReference type="PANTHER" id="PTHR38474:SF1">
    <property type="entry name" value="SLR0299 PROTEIN"/>
    <property type="match status" value="1"/>
</dbReference>
<accession>A0A3D9RRN5</accession>
<dbReference type="Pfam" id="PF00302">
    <property type="entry name" value="CAT"/>
    <property type="match status" value="1"/>
</dbReference>
<dbReference type="AlphaFoldDB" id="A0A3D9RRN5"/>
<dbReference type="PANTHER" id="PTHR38474">
    <property type="entry name" value="SLR0299 PROTEIN"/>
    <property type="match status" value="1"/>
</dbReference>
<name>A0A3D9RRN5_9FLAO</name>
<dbReference type="Proteomes" id="UP000256429">
    <property type="component" value="Unassembled WGS sequence"/>
</dbReference>
<evidence type="ECO:0000313" key="2">
    <source>
        <dbReference type="EMBL" id="REE80391.1"/>
    </source>
</evidence>
<dbReference type="Gene3D" id="3.30.559.10">
    <property type="entry name" value="Chloramphenicol acetyltransferase-like domain"/>
    <property type="match status" value="1"/>
</dbReference>
<evidence type="ECO:0000256" key="1">
    <source>
        <dbReference type="PIRSR" id="PIRSR000440-1"/>
    </source>
</evidence>
<proteinExistence type="predicted"/>
<protein>
    <submittedName>
        <fullName evidence="2">Chloramphenicol O-acetyltransferase type A</fullName>
    </submittedName>
</protein>
<keyword evidence="3" id="KW-1185">Reference proteome</keyword>
<dbReference type="GO" id="GO:0008811">
    <property type="term" value="F:chloramphenicol O-acetyltransferase activity"/>
    <property type="evidence" value="ECO:0007669"/>
    <property type="project" value="InterPro"/>
</dbReference>
<sequence length="209" mass="24313">MKEFDIENWARKSQYNFFKAYKDPFFNVTVNLNVTNLYTFCKKHNLSFSLACLFVAIKSINEISEFKLRLKNDKVYQFDRVNIGSTILNDDNTFSFCDFPYQSSILEFDKVGKKVIKDHKKGVKFNPQENELAIIHCSTLPWFSFTSIKHARNGDEGSKGIPKIVFGKYYNEDTVKKIPFSVEVHHALMDGLHVGILIENMQQYINKLV</sequence>
<organism evidence="2 3">
    <name type="scientific">Lutibacter oceani</name>
    <dbReference type="NCBI Taxonomy" id="1853311"/>
    <lineage>
        <taxon>Bacteria</taxon>
        <taxon>Pseudomonadati</taxon>
        <taxon>Bacteroidota</taxon>
        <taxon>Flavobacteriia</taxon>
        <taxon>Flavobacteriales</taxon>
        <taxon>Flavobacteriaceae</taxon>
        <taxon>Lutibacter</taxon>
    </lineage>
</organism>
<dbReference type="SUPFAM" id="SSF52777">
    <property type="entry name" value="CoA-dependent acyltransferases"/>
    <property type="match status" value="1"/>
</dbReference>
<gene>
    <name evidence="2" type="ORF">BX611_2033</name>
</gene>
<keyword evidence="2" id="KW-0808">Transferase</keyword>
<reference evidence="2 3" key="1">
    <citation type="submission" date="2018-08" db="EMBL/GenBank/DDBJ databases">
        <title>Genomic Encyclopedia of Type Strains, Phase III (KMG-III): the genomes of soil and plant-associated and newly described type strains.</title>
        <authorList>
            <person name="Whitman W."/>
        </authorList>
    </citation>
    <scope>NUCLEOTIDE SEQUENCE [LARGE SCALE GENOMIC DNA]</scope>
    <source>
        <strain evidence="2 3">325-5</strain>
    </source>
</reference>
<dbReference type="PIRSF" id="PIRSF000440">
    <property type="entry name" value="CAT"/>
    <property type="match status" value="1"/>
</dbReference>
<dbReference type="InterPro" id="IPR001707">
    <property type="entry name" value="Cmp_AcTrfase"/>
</dbReference>
<dbReference type="SMART" id="SM01059">
    <property type="entry name" value="CAT"/>
    <property type="match status" value="1"/>
</dbReference>
<dbReference type="EMBL" id="QTTQ01000011">
    <property type="protein sequence ID" value="REE80391.1"/>
    <property type="molecule type" value="Genomic_DNA"/>
</dbReference>
<evidence type="ECO:0000313" key="3">
    <source>
        <dbReference type="Proteomes" id="UP000256429"/>
    </source>
</evidence>
<dbReference type="OrthoDB" id="9801766at2"/>